<evidence type="ECO:0008006" key="3">
    <source>
        <dbReference type="Google" id="ProtNLM"/>
    </source>
</evidence>
<reference evidence="1 2" key="1">
    <citation type="journal article" date="2023" name="J. Hered.">
        <title>Chromosome-level genome of the wood stork (Mycteria americana) provides insight into avian chromosome evolution.</title>
        <authorList>
            <person name="Flamio R. Jr."/>
            <person name="Ramstad K.M."/>
        </authorList>
    </citation>
    <scope>NUCLEOTIDE SEQUENCE [LARGE SCALE GENOMIC DNA]</scope>
    <source>
        <strain evidence="1">JAX WOST 10</strain>
    </source>
</reference>
<gene>
    <name evidence="1" type="ORF">QYF61_025986</name>
</gene>
<dbReference type="PANTHER" id="PTHR33332">
    <property type="entry name" value="REVERSE TRANSCRIPTASE DOMAIN-CONTAINING PROTEIN"/>
    <property type="match status" value="1"/>
</dbReference>
<dbReference type="EMBL" id="JAUNZN010000007">
    <property type="protein sequence ID" value="KAK4819171.1"/>
    <property type="molecule type" value="Genomic_DNA"/>
</dbReference>
<organism evidence="1 2">
    <name type="scientific">Mycteria americana</name>
    <name type="common">Wood stork</name>
    <dbReference type="NCBI Taxonomy" id="33587"/>
    <lineage>
        <taxon>Eukaryota</taxon>
        <taxon>Metazoa</taxon>
        <taxon>Chordata</taxon>
        <taxon>Craniata</taxon>
        <taxon>Vertebrata</taxon>
        <taxon>Euteleostomi</taxon>
        <taxon>Archelosauria</taxon>
        <taxon>Archosauria</taxon>
        <taxon>Dinosauria</taxon>
        <taxon>Saurischia</taxon>
        <taxon>Theropoda</taxon>
        <taxon>Coelurosauria</taxon>
        <taxon>Aves</taxon>
        <taxon>Neognathae</taxon>
        <taxon>Neoaves</taxon>
        <taxon>Aequornithes</taxon>
        <taxon>Ciconiiformes</taxon>
        <taxon>Ciconiidae</taxon>
        <taxon>Mycteria</taxon>
    </lineage>
</organism>
<dbReference type="AlphaFoldDB" id="A0AAN7NWE3"/>
<proteinExistence type="predicted"/>
<evidence type="ECO:0000313" key="2">
    <source>
        <dbReference type="Proteomes" id="UP001333110"/>
    </source>
</evidence>
<name>A0AAN7NWE3_MYCAM</name>
<accession>A0AAN7NWE3</accession>
<keyword evidence="2" id="KW-1185">Reference proteome</keyword>
<evidence type="ECO:0000313" key="1">
    <source>
        <dbReference type="EMBL" id="KAK4819171.1"/>
    </source>
</evidence>
<dbReference type="Proteomes" id="UP001333110">
    <property type="component" value="Unassembled WGS sequence"/>
</dbReference>
<comment type="caution">
    <text evidence="1">The sequence shown here is derived from an EMBL/GenBank/DDBJ whole genome shotgun (WGS) entry which is preliminary data.</text>
</comment>
<sequence>MIKNPKILPVTPGSEPGIDLLALPASSLIIPCNWKDRQEHYLCNLFNIFNIFINDLDEGIECTLSKFADDTKLGGSVDLLESRKALKTDLDRLDRWAEANSMTYNTAQPKAQVLGC</sequence>
<protein>
    <recommendedName>
        <fullName evidence="3">Rna-directed dna polymerase from mobile element jockey-like</fullName>
    </recommendedName>
</protein>